<protein>
    <submittedName>
        <fullName evidence="1">Uncharacterized protein</fullName>
    </submittedName>
</protein>
<name>A0A2Z6N205_TRISU</name>
<evidence type="ECO:0000313" key="1">
    <source>
        <dbReference type="EMBL" id="GAU23077.1"/>
    </source>
</evidence>
<proteinExistence type="predicted"/>
<evidence type="ECO:0000313" key="2">
    <source>
        <dbReference type="Proteomes" id="UP000242715"/>
    </source>
</evidence>
<dbReference type="Proteomes" id="UP000242715">
    <property type="component" value="Unassembled WGS sequence"/>
</dbReference>
<dbReference type="AlphaFoldDB" id="A0A2Z6N205"/>
<gene>
    <name evidence="1" type="ORF">TSUD_183770</name>
</gene>
<sequence>MKIRVLKGVYIHLRDGSEKRVIGEDSAAAAAAVGVVVAVIVVAVVDEEIVVVEDKDPDWIEIGFGNWNWGLGSLSRFLREKSNDPFLLQMLLRSDQRVRHGGEIETCLGFNTNNEGSLPESEMWREI</sequence>
<keyword evidence="2" id="KW-1185">Reference proteome</keyword>
<accession>A0A2Z6N205</accession>
<dbReference type="EMBL" id="DF973263">
    <property type="protein sequence ID" value="GAU23077.1"/>
    <property type="molecule type" value="Genomic_DNA"/>
</dbReference>
<reference evidence="2" key="1">
    <citation type="journal article" date="2017" name="Front. Plant Sci.">
        <title>Climate Clever Clovers: New Paradigm to Reduce the Environmental Footprint of Ruminants by Breeding Low Methanogenic Forages Utilizing Haplotype Variation.</title>
        <authorList>
            <person name="Kaur P."/>
            <person name="Appels R."/>
            <person name="Bayer P.E."/>
            <person name="Keeble-Gagnere G."/>
            <person name="Wang J."/>
            <person name="Hirakawa H."/>
            <person name="Shirasawa K."/>
            <person name="Vercoe P."/>
            <person name="Stefanova K."/>
            <person name="Durmic Z."/>
            <person name="Nichols P."/>
            <person name="Revell C."/>
            <person name="Isobe S.N."/>
            <person name="Edwards D."/>
            <person name="Erskine W."/>
        </authorList>
    </citation>
    <scope>NUCLEOTIDE SEQUENCE [LARGE SCALE GENOMIC DNA]</scope>
    <source>
        <strain evidence="2">cv. Daliak</strain>
    </source>
</reference>
<organism evidence="1 2">
    <name type="scientific">Trifolium subterraneum</name>
    <name type="common">Subterranean clover</name>
    <dbReference type="NCBI Taxonomy" id="3900"/>
    <lineage>
        <taxon>Eukaryota</taxon>
        <taxon>Viridiplantae</taxon>
        <taxon>Streptophyta</taxon>
        <taxon>Embryophyta</taxon>
        <taxon>Tracheophyta</taxon>
        <taxon>Spermatophyta</taxon>
        <taxon>Magnoliopsida</taxon>
        <taxon>eudicotyledons</taxon>
        <taxon>Gunneridae</taxon>
        <taxon>Pentapetalae</taxon>
        <taxon>rosids</taxon>
        <taxon>fabids</taxon>
        <taxon>Fabales</taxon>
        <taxon>Fabaceae</taxon>
        <taxon>Papilionoideae</taxon>
        <taxon>50 kb inversion clade</taxon>
        <taxon>NPAAA clade</taxon>
        <taxon>Hologalegina</taxon>
        <taxon>IRL clade</taxon>
        <taxon>Trifolieae</taxon>
        <taxon>Trifolium</taxon>
    </lineage>
</organism>